<gene>
    <name evidence="3" type="ORF">PVAND_001262</name>
</gene>
<dbReference type="AlphaFoldDB" id="A0A9J6BMF5"/>
<dbReference type="Proteomes" id="UP001107558">
    <property type="component" value="Chromosome 3"/>
</dbReference>
<feature type="chain" id="PRO_5039949856" evidence="2">
    <location>
        <begin position="19"/>
        <end position="236"/>
    </location>
</feature>
<name>A0A9J6BMF5_POLVA</name>
<evidence type="ECO:0000256" key="2">
    <source>
        <dbReference type="SAM" id="SignalP"/>
    </source>
</evidence>
<feature type="signal peptide" evidence="2">
    <location>
        <begin position="1"/>
        <end position="18"/>
    </location>
</feature>
<proteinExistence type="predicted"/>
<feature type="compositionally biased region" description="Low complexity" evidence="1">
    <location>
        <begin position="127"/>
        <end position="177"/>
    </location>
</feature>
<accession>A0A9J6BMF5</accession>
<keyword evidence="2" id="KW-0732">Signal</keyword>
<keyword evidence="4" id="KW-1185">Reference proteome</keyword>
<evidence type="ECO:0000313" key="4">
    <source>
        <dbReference type="Proteomes" id="UP001107558"/>
    </source>
</evidence>
<evidence type="ECO:0000313" key="3">
    <source>
        <dbReference type="EMBL" id="KAG5671044.1"/>
    </source>
</evidence>
<dbReference type="EMBL" id="JADBJN010000003">
    <property type="protein sequence ID" value="KAG5671044.1"/>
    <property type="molecule type" value="Genomic_DNA"/>
</dbReference>
<feature type="region of interest" description="Disordered" evidence="1">
    <location>
        <begin position="127"/>
        <end position="191"/>
    </location>
</feature>
<evidence type="ECO:0000256" key="1">
    <source>
        <dbReference type="SAM" id="MobiDB-lite"/>
    </source>
</evidence>
<organism evidence="3 4">
    <name type="scientific">Polypedilum vanderplanki</name>
    <name type="common">Sleeping chironomid midge</name>
    <dbReference type="NCBI Taxonomy" id="319348"/>
    <lineage>
        <taxon>Eukaryota</taxon>
        <taxon>Metazoa</taxon>
        <taxon>Ecdysozoa</taxon>
        <taxon>Arthropoda</taxon>
        <taxon>Hexapoda</taxon>
        <taxon>Insecta</taxon>
        <taxon>Pterygota</taxon>
        <taxon>Neoptera</taxon>
        <taxon>Endopterygota</taxon>
        <taxon>Diptera</taxon>
        <taxon>Nematocera</taxon>
        <taxon>Chironomoidea</taxon>
        <taxon>Chironomidae</taxon>
        <taxon>Chironominae</taxon>
        <taxon>Polypedilum</taxon>
        <taxon>Polypedilum</taxon>
    </lineage>
</organism>
<comment type="caution">
    <text evidence="3">The sequence shown here is derived from an EMBL/GenBank/DDBJ whole genome shotgun (WGS) entry which is preliminary data.</text>
</comment>
<reference evidence="3" key="1">
    <citation type="submission" date="2021-03" db="EMBL/GenBank/DDBJ databases">
        <title>Chromosome level genome of the anhydrobiotic midge Polypedilum vanderplanki.</title>
        <authorList>
            <person name="Yoshida Y."/>
            <person name="Kikawada T."/>
            <person name="Gusev O."/>
        </authorList>
    </citation>
    <scope>NUCLEOTIDE SEQUENCE</scope>
    <source>
        <strain evidence="3">NIAS01</strain>
        <tissue evidence="3">Whole body or cell culture</tissue>
    </source>
</reference>
<sequence length="236" mass="26068">MSSSILLVFSCIIAVALAQGCSNCPPPQDPDIPCGPPDCRLPENHQNEALFPHPDPNFYYQCYPHSIAQGWIPIVRQCACGTVFNPHIFPRRCTFWWENTWYPICDWQSPPELAPCDPWCPDCGTTTTPLEDPTTSDEGTTTPENPGGGEPTTPGPITTTPGPITTTPGPITTTTSPNDDDPSEPTTRDPNECPGWPPCIPCSPCIWWPCWPCDPCWCNNVSSNNSRNPMSRQQYY</sequence>
<protein>
    <submittedName>
        <fullName evidence="3">Uncharacterized protein</fullName>
    </submittedName>
</protein>